<sequence>MVFSVRHSRLLLASAGIALIAGQAQAQMQTPGTAPAQGPDAPRTTAPAADPQGDAPIVPDAEFDKALPPLSGDLDAPLEPMPADTKAPATTAPATTPAADAAAQQPITPGTLPPPPAVDPALAQPLEPLSTFNTEPLRSVADVKDEDAPDIRYTNEVRGLDPLGLTDEFNSLSALREGKGKADNATQVAARGREDEQLAVRLMKSLGYYDATAISTVETLSGSEQKIKAIVSATPGQQYKLGTITVKADPTTPPDLVRRELPLRTGDPIEALRVQGAEANVSLKLPQQGYPFVKVGERDILLDEQTARGDYTLPVDTGPRSSFGVLRTEGEPVFDLKHLNVFPRFDEGELYDNRKADDLREALVATGLFNGVGVQPVRTGTILPDGTEQVDLIIRQSRGPAKSLSGGAGFQTGQGVTVEGTFTNRNRFPPEGALILGAIAGTQQQGLSATFRRQNAGKRDRTVTLVASALRANYDAFEAFTGTLSGRISYDSTPIWQKKFTYAYGFELVGTNESVFDFAENDRVRRTYGVLALPGQVQFDTSDNLLNPTRGYRLKLSLSPETSVQGAVRPYGRSLIEGTAYYPVSDSLVIAGRVRAGSIFGIARDDIAPSRRYYGGGGGSVRGYGFQRLGPLEPESSLVPGDEDRDEVKDLRPIGGRSLNEFSIEARYRFGNFGIVPFIDGGNTYESTLPNGSDLRFGAGIGGRFYTNFGPMRVDVATPLNPRPGDAKVALYISIGQAF</sequence>
<keyword evidence="2" id="KW-0812">Transmembrane</keyword>
<evidence type="ECO:0000256" key="4">
    <source>
        <dbReference type="SAM" id="MobiDB-lite"/>
    </source>
</evidence>
<dbReference type="EMBL" id="JACIJN010000003">
    <property type="protein sequence ID" value="MBB5725295.1"/>
    <property type="molecule type" value="Genomic_DNA"/>
</dbReference>
<dbReference type="PANTHER" id="PTHR12815">
    <property type="entry name" value="SORTING AND ASSEMBLY MACHINERY SAMM50 PROTEIN FAMILY MEMBER"/>
    <property type="match status" value="1"/>
</dbReference>
<dbReference type="PANTHER" id="PTHR12815:SF42">
    <property type="entry name" value="BACTERIAL SURFACE ANTIGEN (D15) DOMAIN-CONTAINING PROTEIN"/>
    <property type="match status" value="1"/>
</dbReference>
<proteinExistence type="predicted"/>
<dbReference type="InterPro" id="IPR039910">
    <property type="entry name" value="D15-like"/>
</dbReference>
<evidence type="ECO:0000256" key="3">
    <source>
        <dbReference type="ARBA" id="ARBA00023136"/>
    </source>
</evidence>
<evidence type="ECO:0000259" key="6">
    <source>
        <dbReference type="Pfam" id="PF01103"/>
    </source>
</evidence>
<feature type="domain" description="Bacterial surface antigen (D15)" evidence="6">
    <location>
        <begin position="440"/>
        <end position="739"/>
    </location>
</feature>
<evidence type="ECO:0000256" key="5">
    <source>
        <dbReference type="SAM" id="SignalP"/>
    </source>
</evidence>
<dbReference type="Gene3D" id="2.40.160.50">
    <property type="entry name" value="membrane protein fhac: a member of the omp85/tpsb transporter family"/>
    <property type="match status" value="1"/>
</dbReference>
<evidence type="ECO:0000256" key="1">
    <source>
        <dbReference type="ARBA" id="ARBA00004370"/>
    </source>
</evidence>
<dbReference type="Proteomes" id="UP000560131">
    <property type="component" value="Unassembled WGS sequence"/>
</dbReference>
<evidence type="ECO:0000256" key="2">
    <source>
        <dbReference type="ARBA" id="ARBA00022452"/>
    </source>
</evidence>
<comment type="subcellular location">
    <subcellularLocation>
        <location evidence="1">Membrane</location>
    </subcellularLocation>
</comment>
<feature type="signal peptide" evidence="5">
    <location>
        <begin position="1"/>
        <end position="26"/>
    </location>
</feature>
<keyword evidence="3" id="KW-0472">Membrane</keyword>
<accession>A0ABR6N3C5</accession>
<reference evidence="7 8" key="1">
    <citation type="submission" date="2020-08" db="EMBL/GenBank/DDBJ databases">
        <title>Genomic Encyclopedia of Type Strains, Phase IV (KMG-IV): sequencing the most valuable type-strain genomes for metagenomic binning, comparative biology and taxonomic classification.</title>
        <authorList>
            <person name="Goeker M."/>
        </authorList>
    </citation>
    <scope>NUCLEOTIDE SEQUENCE [LARGE SCALE GENOMIC DNA]</scope>
    <source>
        <strain evidence="7 8">DSM 101535</strain>
    </source>
</reference>
<keyword evidence="5" id="KW-0732">Signal</keyword>
<dbReference type="Pfam" id="PF01103">
    <property type="entry name" value="Omp85"/>
    <property type="match status" value="1"/>
</dbReference>
<organism evidence="7 8">
    <name type="scientific">Sphingomonas endophytica</name>
    <dbReference type="NCBI Taxonomy" id="869719"/>
    <lineage>
        <taxon>Bacteria</taxon>
        <taxon>Pseudomonadati</taxon>
        <taxon>Pseudomonadota</taxon>
        <taxon>Alphaproteobacteria</taxon>
        <taxon>Sphingomonadales</taxon>
        <taxon>Sphingomonadaceae</taxon>
        <taxon>Sphingomonas</taxon>
    </lineage>
</organism>
<gene>
    <name evidence="7" type="ORF">FHS97_001211</name>
</gene>
<dbReference type="InterPro" id="IPR000184">
    <property type="entry name" value="Bac_surfAg_D15"/>
</dbReference>
<protein>
    <submittedName>
        <fullName evidence="7">Translocation and assembly module TamA</fullName>
    </submittedName>
</protein>
<feature type="compositionally biased region" description="Low complexity" evidence="4">
    <location>
        <begin position="82"/>
        <end position="110"/>
    </location>
</feature>
<comment type="caution">
    <text evidence="7">The sequence shown here is derived from an EMBL/GenBank/DDBJ whole genome shotgun (WGS) entry which is preliminary data.</text>
</comment>
<evidence type="ECO:0000313" key="7">
    <source>
        <dbReference type="EMBL" id="MBB5725295.1"/>
    </source>
</evidence>
<keyword evidence="2" id="KW-1134">Transmembrane beta strand</keyword>
<keyword evidence="8" id="KW-1185">Reference proteome</keyword>
<feature type="region of interest" description="Disordered" evidence="4">
    <location>
        <begin position="28"/>
        <end position="123"/>
    </location>
</feature>
<name>A0ABR6N3C5_9SPHN</name>
<dbReference type="Gene3D" id="3.10.20.310">
    <property type="entry name" value="membrane protein fhac"/>
    <property type="match status" value="2"/>
</dbReference>
<feature type="compositionally biased region" description="Low complexity" evidence="4">
    <location>
        <begin position="39"/>
        <end position="51"/>
    </location>
</feature>
<evidence type="ECO:0000313" key="8">
    <source>
        <dbReference type="Proteomes" id="UP000560131"/>
    </source>
</evidence>
<feature type="chain" id="PRO_5046191605" evidence="5">
    <location>
        <begin position="27"/>
        <end position="739"/>
    </location>
</feature>